<dbReference type="EMBL" id="AGWJ02000012">
    <property type="protein sequence ID" value="EHO81476.1"/>
    <property type="molecule type" value="Genomic_DNA"/>
</dbReference>
<organism evidence="3 4">
    <name type="scientific">Fusobacterium ulcerans 12-1B</name>
    <dbReference type="NCBI Taxonomy" id="457404"/>
    <lineage>
        <taxon>Bacteria</taxon>
        <taxon>Fusobacteriati</taxon>
        <taxon>Fusobacteriota</taxon>
        <taxon>Fusobacteriia</taxon>
        <taxon>Fusobacteriales</taxon>
        <taxon>Fusobacteriaceae</taxon>
        <taxon>Fusobacterium</taxon>
    </lineage>
</organism>
<dbReference type="SUPFAM" id="SSF52540">
    <property type="entry name" value="P-loop containing nucleoside triphosphate hydrolases"/>
    <property type="match status" value="1"/>
</dbReference>
<dbReference type="PATRIC" id="fig|457404.5.peg.1563"/>
<proteinExistence type="predicted"/>
<accession>H1PT36</accession>
<dbReference type="BioCyc" id="FSP457404-HMP:GTSQ-1587-MONOMER"/>
<dbReference type="PANTHER" id="PTHR42734">
    <property type="entry name" value="METAL TRANSPORT SYSTEM ATP-BINDING PROTEIN TM_0124-RELATED"/>
    <property type="match status" value="1"/>
</dbReference>
<keyword evidence="4" id="KW-1185">Reference proteome</keyword>
<dbReference type="Gene3D" id="3.40.50.300">
    <property type="entry name" value="P-loop containing nucleotide triphosphate hydrolases"/>
    <property type="match status" value="1"/>
</dbReference>
<feature type="domain" description="ABC transporter" evidence="2">
    <location>
        <begin position="20"/>
        <end position="80"/>
    </location>
</feature>
<dbReference type="InterPro" id="IPR050153">
    <property type="entry name" value="Metal_Ion_Import_ABC"/>
</dbReference>
<dbReference type="GO" id="GO:0005524">
    <property type="term" value="F:ATP binding"/>
    <property type="evidence" value="ECO:0007669"/>
    <property type="project" value="InterPro"/>
</dbReference>
<name>H1PT36_9FUSO</name>
<dbReference type="AlphaFoldDB" id="H1PT36"/>
<protein>
    <recommendedName>
        <fullName evidence="2">ABC transporter domain-containing protein</fullName>
    </recommendedName>
</protein>
<reference evidence="3 4" key="1">
    <citation type="submission" date="2012-07" db="EMBL/GenBank/DDBJ databases">
        <title>The Genome Sequence of Fusobacterium ulcerans 12_1B.</title>
        <authorList>
            <consortium name="The Broad Institute Genome Sequencing Platform"/>
            <person name="Earl A."/>
            <person name="Ward D."/>
            <person name="Feldgarden M."/>
            <person name="Gevers D."/>
            <person name="Strauss J."/>
            <person name="Ambrose C.E."/>
            <person name="Allen-Vercoe E."/>
            <person name="Walker B."/>
            <person name="Young S.K."/>
            <person name="Zeng Q."/>
            <person name="Gargeya S."/>
            <person name="Fitzgerald M."/>
            <person name="Haas B."/>
            <person name="Abouelleil A."/>
            <person name="Alvarado L."/>
            <person name="Arachchi H.M."/>
            <person name="Berlin A.M."/>
            <person name="Chapman S.B."/>
            <person name="Goldberg J."/>
            <person name="Griggs A."/>
            <person name="Gujja S."/>
            <person name="Hansen M."/>
            <person name="Howarth C."/>
            <person name="Imamovic A."/>
            <person name="Larimer J."/>
            <person name="McCowen C."/>
            <person name="Montmayeur A."/>
            <person name="Murphy C."/>
            <person name="Neiman D."/>
            <person name="Pearson M."/>
            <person name="Priest M."/>
            <person name="Roberts A."/>
            <person name="Saif S."/>
            <person name="Shea T."/>
            <person name="Sisk P."/>
            <person name="Sykes S."/>
            <person name="Wortman J."/>
            <person name="Nusbaum C."/>
            <person name="Birren B."/>
        </authorList>
    </citation>
    <scope>NUCLEOTIDE SEQUENCE [LARGE SCALE GENOMIC DNA]</scope>
    <source>
        <strain evidence="3 4">12_1B</strain>
    </source>
</reference>
<evidence type="ECO:0000313" key="3">
    <source>
        <dbReference type="EMBL" id="EHO81476.1"/>
    </source>
</evidence>
<dbReference type="HOGENOM" id="CLU_2478885_0_0_0"/>
<dbReference type="Proteomes" id="UP000003233">
    <property type="component" value="Unassembled WGS sequence"/>
</dbReference>
<evidence type="ECO:0000259" key="2">
    <source>
        <dbReference type="Pfam" id="PF00005"/>
    </source>
</evidence>
<evidence type="ECO:0000256" key="1">
    <source>
        <dbReference type="ARBA" id="ARBA00022448"/>
    </source>
</evidence>
<keyword evidence="1" id="KW-0813">Transport</keyword>
<dbReference type="InterPro" id="IPR027417">
    <property type="entry name" value="P-loop_NTPase"/>
</dbReference>
<dbReference type="GO" id="GO:0016887">
    <property type="term" value="F:ATP hydrolysis activity"/>
    <property type="evidence" value="ECO:0007669"/>
    <property type="project" value="InterPro"/>
</dbReference>
<comment type="caution">
    <text evidence="3">The sequence shown here is derived from an EMBL/GenBank/DDBJ whole genome shotgun (WGS) entry which is preliminary data.</text>
</comment>
<sequence>MERIKIEQLTFSYGGFKEVLSDINLKISEGETIGIIGENGAGKSTLLKLIIGLLSDYTGKIEIDGTEVKKSTLSDIRKKNRLCISGF</sequence>
<dbReference type="RefSeq" id="WP_008697112.1">
    <property type="nucleotide sequence ID" value="NZ_KE161007.1"/>
</dbReference>
<gene>
    <name evidence="3" type="ORF">HMPREF0402_01579</name>
</gene>
<dbReference type="InterPro" id="IPR003439">
    <property type="entry name" value="ABC_transporter-like_ATP-bd"/>
</dbReference>
<dbReference type="Pfam" id="PF00005">
    <property type="entry name" value="ABC_tran"/>
    <property type="match status" value="1"/>
</dbReference>
<evidence type="ECO:0000313" key="4">
    <source>
        <dbReference type="Proteomes" id="UP000003233"/>
    </source>
</evidence>